<sequence>MRDPQLNFKEQVSGKKVYLVITANDEPLEDIMAPLIQQFRLICDFIGLELVEIIIGKGNKPGDIQHDALALKQAAELNRTLRR</sequence>
<comment type="caution">
    <text evidence="1">The sequence shown here is derived from an EMBL/GenBank/DDBJ whole genome shotgun (WGS) entry which is preliminary data.</text>
</comment>
<name>A0ABT0XNG9_9BACI</name>
<proteinExistence type="predicted"/>
<evidence type="ECO:0000313" key="2">
    <source>
        <dbReference type="Proteomes" id="UP001203665"/>
    </source>
</evidence>
<dbReference type="EMBL" id="JAMQJY010000003">
    <property type="protein sequence ID" value="MCM2677275.1"/>
    <property type="molecule type" value="Genomic_DNA"/>
</dbReference>
<reference evidence="1" key="1">
    <citation type="submission" date="2022-06" db="EMBL/GenBank/DDBJ databases">
        <title>Alkalicoccobacillus porphyridii sp. nov., isolated from a marine red alga, Porphyridium purpureum and reclassification of Shouchella plakortidis and Shouchella gibsonii as Alkalicoccobacillus plakortidis comb. nov. and Alkalicoccobacillus gibsonii comb. nov.</title>
        <authorList>
            <person name="Kim K.H."/>
            <person name="Lee J.K."/>
            <person name="Han D.M."/>
            <person name="Baek J.H."/>
            <person name="Jeon C.O."/>
        </authorList>
    </citation>
    <scope>NUCLEOTIDE SEQUENCE</scope>
    <source>
        <strain evidence="1">DSM 19153</strain>
    </source>
</reference>
<dbReference type="Proteomes" id="UP001203665">
    <property type="component" value="Unassembled WGS sequence"/>
</dbReference>
<organism evidence="1 2">
    <name type="scientific">Alkalicoccobacillus plakortidis</name>
    <dbReference type="NCBI Taxonomy" id="444060"/>
    <lineage>
        <taxon>Bacteria</taxon>
        <taxon>Bacillati</taxon>
        <taxon>Bacillota</taxon>
        <taxon>Bacilli</taxon>
        <taxon>Bacillales</taxon>
        <taxon>Bacillaceae</taxon>
        <taxon>Alkalicoccobacillus</taxon>
    </lineage>
</organism>
<accession>A0ABT0XNG9</accession>
<dbReference type="RefSeq" id="WP_251610884.1">
    <property type="nucleotide sequence ID" value="NZ_JAMQJY010000003.1"/>
</dbReference>
<keyword evidence="2" id="KW-1185">Reference proteome</keyword>
<dbReference type="Gene3D" id="3.40.50.360">
    <property type="match status" value="1"/>
</dbReference>
<evidence type="ECO:0000313" key="1">
    <source>
        <dbReference type="EMBL" id="MCM2677275.1"/>
    </source>
</evidence>
<dbReference type="InterPro" id="IPR029039">
    <property type="entry name" value="Flavoprotein-like_sf"/>
</dbReference>
<protein>
    <submittedName>
        <fullName evidence="1">Uncharacterized protein</fullName>
    </submittedName>
</protein>
<gene>
    <name evidence="1" type="ORF">NDM98_18770</name>
</gene>
<dbReference type="SUPFAM" id="SSF52218">
    <property type="entry name" value="Flavoproteins"/>
    <property type="match status" value="1"/>
</dbReference>